<dbReference type="Proteomes" id="UP000247389">
    <property type="component" value="Unassembled WGS sequence"/>
</dbReference>
<evidence type="ECO:0000256" key="2">
    <source>
        <dbReference type="ARBA" id="ARBA00022605"/>
    </source>
</evidence>
<evidence type="ECO:0000256" key="4">
    <source>
        <dbReference type="ARBA" id="ARBA00022857"/>
    </source>
</evidence>
<dbReference type="Proteomes" id="UP000324896">
    <property type="component" value="Unassembled WGS sequence"/>
</dbReference>
<evidence type="ECO:0000313" key="14">
    <source>
        <dbReference type="Proteomes" id="UP000324896"/>
    </source>
</evidence>
<dbReference type="NCBIfam" id="NF001221">
    <property type="entry name" value="PRK00197.1"/>
    <property type="match status" value="1"/>
</dbReference>
<dbReference type="RefSeq" id="WP_073156856.1">
    <property type="nucleotide sequence ID" value="NZ_FMYT01000016.1"/>
</dbReference>
<accession>A0A1G6Q0Y5</accession>
<dbReference type="InterPro" id="IPR015590">
    <property type="entry name" value="Aldehyde_DH_dom"/>
</dbReference>
<dbReference type="EMBL" id="FMYT01000016">
    <property type="protein sequence ID" value="SDC85446.1"/>
    <property type="molecule type" value="Genomic_DNA"/>
</dbReference>
<evidence type="ECO:0000313" key="12">
    <source>
        <dbReference type="Proteomes" id="UP000198945"/>
    </source>
</evidence>
<dbReference type="NCBIfam" id="TIGR00407">
    <property type="entry name" value="proA"/>
    <property type="match status" value="1"/>
</dbReference>
<dbReference type="GO" id="GO:0005737">
    <property type="term" value="C:cytoplasm"/>
    <property type="evidence" value="ECO:0007669"/>
    <property type="project" value="UniProtKB-SubCell"/>
</dbReference>
<comment type="pathway">
    <text evidence="1 7">Amino-acid biosynthesis; L-proline biosynthesis; L-glutamate 5-semialdehyde from L-glutamate: step 2/2.</text>
</comment>
<comment type="function">
    <text evidence="7">Catalyzes the NADPH-dependent reduction of L-glutamate 5-phosphate into L-glutamate 5-semialdehyde and phosphate. The product spontaneously undergoes cyclization to form 1-pyrroline-5-carboxylate.</text>
</comment>
<comment type="catalytic activity">
    <reaction evidence="6 7">
        <text>L-glutamate 5-semialdehyde + phosphate + NADP(+) = L-glutamyl 5-phosphate + NADPH + H(+)</text>
        <dbReference type="Rhea" id="RHEA:19541"/>
        <dbReference type="ChEBI" id="CHEBI:15378"/>
        <dbReference type="ChEBI" id="CHEBI:43474"/>
        <dbReference type="ChEBI" id="CHEBI:57783"/>
        <dbReference type="ChEBI" id="CHEBI:58066"/>
        <dbReference type="ChEBI" id="CHEBI:58274"/>
        <dbReference type="ChEBI" id="CHEBI:58349"/>
        <dbReference type="EC" id="1.2.1.41"/>
    </reaction>
</comment>
<dbReference type="PIRSF" id="PIRSF000151">
    <property type="entry name" value="GPR"/>
    <property type="match status" value="1"/>
</dbReference>
<dbReference type="EC" id="1.2.1.41" evidence="7"/>
<dbReference type="CDD" id="cd07079">
    <property type="entry name" value="ALDH_F18-19_ProA-GPR"/>
    <property type="match status" value="1"/>
</dbReference>
<sequence>MSIREELISQAEAAKEAARKLAKAGTDKKNKALNLIADKLIERQDEILANNEKDMEKGRENDLSRALLDRLQLTESRIKGMAQGLREVAAQDDPIGEVPEMWRRPNGLQIGKIRVPLGVIGIIYEARPNVTVDVAGLCLKSGNTVILRGGSNAFNSNQILTNIIQDGLREAGLPRESVQLILTTDRKAVDILFTLNDYLDVLIPRGGAGLIQKVVNESKVPVIETGVGNCHVYVNKDADLTKAKKIVFNAKYSRPAVCNSAESLLVDQEIAGEFLPEMARIFAESNVELRGCERTRNIVPKIKKATEEDYATEYLDYIMSIKVVDNYEEAVEHIYHYGTKHSEAIITENYTTARAFLDEIDAAAVYVNASTRFTDGGQFGLGAETGISTQKLHARGPMGLKELTTTKYIIMGDGQIRE</sequence>
<dbReference type="EMBL" id="FNEH01000003">
    <property type="protein sequence ID" value="SDI20387.1"/>
    <property type="molecule type" value="Genomic_DNA"/>
</dbReference>
<dbReference type="Pfam" id="PF00171">
    <property type="entry name" value="Aldedh"/>
    <property type="match status" value="1"/>
</dbReference>
<organism evidence="10 14">
    <name type="scientific">Halanaerobium congolense</name>
    <dbReference type="NCBI Taxonomy" id="54121"/>
    <lineage>
        <taxon>Bacteria</taxon>
        <taxon>Bacillati</taxon>
        <taxon>Bacillota</taxon>
        <taxon>Clostridia</taxon>
        <taxon>Halanaerobiales</taxon>
        <taxon>Halanaerobiaceae</taxon>
        <taxon>Halanaerobium</taxon>
    </lineage>
</organism>
<evidence type="ECO:0000256" key="3">
    <source>
        <dbReference type="ARBA" id="ARBA00022650"/>
    </source>
</evidence>
<dbReference type="InterPro" id="IPR012134">
    <property type="entry name" value="Glu-5-SA_DH"/>
</dbReference>
<keyword evidence="4 7" id="KW-0521">NADP</keyword>
<dbReference type="HAMAP" id="MF_00412">
    <property type="entry name" value="ProA"/>
    <property type="match status" value="1"/>
</dbReference>
<dbReference type="Gene3D" id="3.40.309.10">
    <property type="entry name" value="Aldehyde Dehydrogenase, Chain A, domain 2"/>
    <property type="match status" value="1"/>
</dbReference>
<evidence type="ECO:0000313" key="11">
    <source>
        <dbReference type="EMBL" id="SDI20387.1"/>
    </source>
</evidence>
<dbReference type="InterPro" id="IPR000965">
    <property type="entry name" value="GPR_dom"/>
</dbReference>
<protein>
    <recommendedName>
        <fullName evidence="7">Gamma-glutamyl phosphate reductase</fullName>
        <shortName evidence="7">GPR</shortName>
        <ecNumber evidence="7">1.2.1.41</ecNumber>
    </recommendedName>
    <alternativeName>
        <fullName evidence="7">Glutamate-5-semialdehyde dehydrogenase</fullName>
    </alternativeName>
    <alternativeName>
        <fullName evidence="7">Glutamyl-gamma-semialdehyde dehydrogenase</fullName>
        <shortName evidence="7">GSA dehydrogenase</shortName>
    </alternativeName>
</protein>
<dbReference type="FunFam" id="3.40.309.10:FF:000006">
    <property type="entry name" value="Gamma-glutamyl phosphate reductase"/>
    <property type="match status" value="1"/>
</dbReference>
<dbReference type="STRING" id="54121.SAMN04515653_10169"/>
<evidence type="ECO:0000256" key="6">
    <source>
        <dbReference type="ARBA" id="ARBA00049024"/>
    </source>
</evidence>
<evidence type="ECO:0000313" key="9">
    <source>
        <dbReference type="EMBL" id="PXV68298.1"/>
    </source>
</evidence>
<dbReference type="InterPro" id="IPR016163">
    <property type="entry name" value="Ald_DH_C"/>
</dbReference>
<dbReference type="UniPathway" id="UPA00098">
    <property type="reaction ID" value="UER00360"/>
</dbReference>
<name>A0A1G6Q0Y5_9FIRM</name>
<dbReference type="EMBL" id="QICM01000005">
    <property type="protein sequence ID" value="PXV68298.1"/>
    <property type="molecule type" value="Genomic_DNA"/>
</dbReference>
<evidence type="ECO:0000256" key="5">
    <source>
        <dbReference type="ARBA" id="ARBA00023002"/>
    </source>
</evidence>
<keyword evidence="2 7" id="KW-0028">Amino-acid biosynthesis</keyword>
<dbReference type="PANTHER" id="PTHR11063:SF8">
    <property type="entry name" value="DELTA-1-PYRROLINE-5-CARBOXYLATE SYNTHASE"/>
    <property type="match status" value="1"/>
</dbReference>
<reference evidence="9 13" key="3">
    <citation type="submission" date="2018-04" db="EMBL/GenBank/DDBJ databases">
        <title>Subsurface microbial communities from deep shales in Ohio and West Virginia, USA.</title>
        <authorList>
            <person name="Wrighton K."/>
        </authorList>
    </citation>
    <scope>NUCLEOTIDE SEQUENCE [LARGE SCALE GENOMIC DNA]</scope>
    <source>
        <strain evidence="9 13">MSL28</strain>
    </source>
</reference>
<dbReference type="AlphaFoldDB" id="A0A1G6Q0Y5"/>
<reference evidence="10 14" key="1">
    <citation type="submission" date="2016-10" db="EMBL/GenBank/DDBJ databases">
        <authorList>
            <person name="Varghese N."/>
            <person name="Submissions S."/>
        </authorList>
    </citation>
    <scope>NUCLEOTIDE SEQUENCE [LARGE SCALE GENOMIC DNA]</scope>
    <source>
        <strain evidence="10 14">WG10</strain>
    </source>
</reference>
<evidence type="ECO:0000256" key="7">
    <source>
        <dbReference type="HAMAP-Rule" id="MF_00412"/>
    </source>
</evidence>
<keyword evidence="7" id="KW-0963">Cytoplasm</keyword>
<reference evidence="11 12" key="2">
    <citation type="submission" date="2016-10" db="EMBL/GenBank/DDBJ databases">
        <authorList>
            <person name="de Groot N.N."/>
        </authorList>
    </citation>
    <scope>NUCLEOTIDE SEQUENCE [LARGE SCALE GENOMIC DNA]</scope>
    <source>
        <strain evidence="11 12">WG7</strain>
    </source>
</reference>
<dbReference type="PANTHER" id="PTHR11063">
    <property type="entry name" value="GLUTAMATE SEMIALDEHYDE DEHYDROGENASE"/>
    <property type="match status" value="1"/>
</dbReference>
<dbReference type="GO" id="GO:0055129">
    <property type="term" value="P:L-proline biosynthetic process"/>
    <property type="evidence" value="ECO:0007669"/>
    <property type="project" value="UniProtKB-UniRule"/>
</dbReference>
<dbReference type="Gene3D" id="3.40.605.10">
    <property type="entry name" value="Aldehyde Dehydrogenase, Chain A, domain 1"/>
    <property type="match status" value="1"/>
</dbReference>
<keyword evidence="5 7" id="KW-0560">Oxidoreductase</keyword>
<evidence type="ECO:0000256" key="1">
    <source>
        <dbReference type="ARBA" id="ARBA00004985"/>
    </source>
</evidence>
<dbReference type="GO" id="GO:0050661">
    <property type="term" value="F:NADP binding"/>
    <property type="evidence" value="ECO:0007669"/>
    <property type="project" value="InterPro"/>
</dbReference>
<comment type="subcellular location">
    <subcellularLocation>
        <location evidence="7">Cytoplasm</location>
    </subcellularLocation>
</comment>
<dbReference type="SUPFAM" id="SSF53720">
    <property type="entry name" value="ALDH-like"/>
    <property type="match status" value="1"/>
</dbReference>
<proteinExistence type="inferred from homology"/>
<dbReference type="PROSITE" id="PS01223">
    <property type="entry name" value="PROA"/>
    <property type="match status" value="1"/>
</dbReference>
<dbReference type="InterPro" id="IPR016161">
    <property type="entry name" value="Ald_DH/histidinol_DH"/>
</dbReference>
<dbReference type="InterPro" id="IPR020593">
    <property type="entry name" value="G-glutamylP_reductase_CS"/>
</dbReference>
<dbReference type="InterPro" id="IPR016162">
    <property type="entry name" value="Ald_DH_N"/>
</dbReference>
<dbReference type="Proteomes" id="UP000198945">
    <property type="component" value="Unassembled WGS sequence"/>
</dbReference>
<keyword evidence="3 7" id="KW-0641">Proline biosynthesis</keyword>
<dbReference type="GO" id="GO:0004350">
    <property type="term" value="F:glutamate-5-semialdehyde dehydrogenase activity"/>
    <property type="evidence" value="ECO:0007669"/>
    <property type="project" value="UniProtKB-UniRule"/>
</dbReference>
<comment type="similarity">
    <text evidence="7">Belongs to the gamma-glutamyl phosphate reductase family.</text>
</comment>
<feature type="domain" description="Aldehyde dehydrogenase" evidence="8">
    <location>
        <begin position="6"/>
        <end position="289"/>
    </location>
</feature>
<evidence type="ECO:0000313" key="13">
    <source>
        <dbReference type="Proteomes" id="UP000247389"/>
    </source>
</evidence>
<dbReference type="OrthoDB" id="9809970at2"/>
<evidence type="ECO:0000259" key="8">
    <source>
        <dbReference type="Pfam" id="PF00171"/>
    </source>
</evidence>
<gene>
    <name evidence="7" type="primary">proA</name>
    <name evidence="9" type="ORF">C8C78_10592</name>
    <name evidence="10" type="ORF">SAMN04488597_11613</name>
    <name evidence="11" type="ORF">SAMN04515654_1032</name>
</gene>
<evidence type="ECO:0000313" key="10">
    <source>
        <dbReference type="EMBL" id="SDC85446.1"/>
    </source>
</evidence>